<evidence type="ECO:0000256" key="10">
    <source>
        <dbReference type="PROSITE-ProRule" id="PRU01263"/>
    </source>
</evidence>
<dbReference type="Gene3D" id="3.30.160.60">
    <property type="entry name" value="Classic Zinc Finger"/>
    <property type="match status" value="7"/>
</dbReference>
<feature type="region of interest" description="Disordered" evidence="11">
    <location>
        <begin position="144"/>
        <end position="163"/>
    </location>
</feature>
<dbReference type="EMBL" id="KK853768">
    <property type="protein sequence ID" value="KDQ84116.1"/>
    <property type="molecule type" value="Genomic_DNA"/>
</dbReference>
<evidence type="ECO:0000256" key="7">
    <source>
        <dbReference type="ARBA" id="ARBA00022843"/>
    </source>
</evidence>
<dbReference type="PROSITE" id="PS00028">
    <property type="entry name" value="ZINC_FINGER_C2H2_1"/>
    <property type="match status" value="6"/>
</dbReference>
<dbReference type="OrthoDB" id="654211at2759"/>
<dbReference type="PROSITE" id="PS51915">
    <property type="entry name" value="ZAD"/>
    <property type="match status" value="1"/>
</dbReference>
<feature type="binding site" evidence="10">
    <location>
        <position position="67"/>
    </location>
    <ligand>
        <name>Zn(2+)</name>
        <dbReference type="ChEBI" id="CHEBI:29105"/>
    </ligand>
</feature>
<dbReference type="Pfam" id="PF07776">
    <property type="entry name" value="zf-AD"/>
    <property type="match status" value="1"/>
</dbReference>
<dbReference type="InterPro" id="IPR012934">
    <property type="entry name" value="Znf_AD"/>
</dbReference>
<evidence type="ECO:0000256" key="6">
    <source>
        <dbReference type="ARBA" id="ARBA00022833"/>
    </source>
</evidence>
<evidence type="ECO:0000256" key="1">
    <source>
        <dbReference type="ARBA" id="ARBA00004123"/>
    </source>
</evidence>
<keyword evidence="5 9" id="KW-0863">Zinc-finger</keyword>
<gene>
    <name evidence="14" type="ORF">L798_07570</name>
</gene>
<keyword evidence="15" id="KW-1185">Reference proteome</keyword>
<sequence>MDLNLNKVCRLCARKCEDMQNIFQDTSSEPEIYMDVTKDLSGMLPLKIATVTSIKVELGDGLPTQVCNECVAHLNAALTFKEKCLTADSILRHLLNSVQEAQGSKELNDEKTAAADTSHMYCNDRNTSHDDEKAWEDDVYTETMKNGTSSDMPQSAAKDGSDVEAVNAPNEEKQYTCPPCGKRYLLSAAFKKHLSMKHEMDDRSIEELIVKCSGVSNTSKPINKKTCLCNICGKQVSSVQFKQHIRSHEQNFQHLCTYCGKKYLTKFRLTQHIRVHTGEKPFACNVCNKRFHEKSLLRSHQRRYLQQRPLQCTVCEKRFTNRSHLNTHLMVHTGEKPFQCLVCGMEFRSNNHLKRHFKLHSGEKSYTCGVCGKAFIQKSNYVQHLAVHREDKPFKCSECGKGFSYKCSLKMHMEVHRKKLGELVEQK</sequence>
<dbReference type="GO" id="GO:0000785">
    <property type="term" value="C:chromatin"/>
    <property type="evidence" value="ECO:0007669"/>
    <property type="project" value="UniProtKB-ARBA"/>
</dbReference>
<proteinExistence type="predicted"/>
<dbReference type="FunFam" id="3.30.160.60:FF:000624">
    <property type="entry name" value="zinc finger protein 697"/>
    <property type="match status" value="1"/>
</dbReference>
<keyword evidence="2" id="KW-1017">Isopeptide bond</keyword>
<feature type="binding site" evidence="10">
    <location>
        <position position="12"/>
    </location>
    <ligand>
        <name>Zn(2+)</name>
        <dbReference type="ChEBI" id="CHEBI:29105"/>
    </ligand>
</feature>
<feature type="domain" description="C2H2-type" evidence="12">
    <location>
        <begin position="282"/>
        <end position="309"/>
    </location>
</feature>
<evidence type="ECO:0000256" key="4">
    <source>
        <dbReference type="ARBA" id="ARBA00022737"/>
    </source>
</evidence>
<dbReference type="InterPro" id="IPR036236">
    <property type="entry name" value="Znf_C2H2_sf"/>
</dbReference>
<evidence type="ECO:0000256" key="3">
    <source>
        <dbReference type="ARBA" id="ARBA00022723"/>
    </source>
</evidence>
<dbReference type="Proteomes" id="UP000027135">
    <property type="component" value="Unassembled WGS sequence"/>
</dbReference>
<feature type="domain" description="C2H2-type" evidence="12">
    <location>
        <begin position="338"/>
        <end position="365"/>
    </location>
</feature>
<evidence type="ECO:0000256" key="8">
    <source>
        <dbReference type="ARBA" id="ARBA00023242"/>
    </source>
</evidence>
<feature type="domain" description="C2H2-type" evidence="12">
    <location>
        <begin position="310"/>
        <end position="337"/>
    </location>
</feature>
<dbReference type="SMART" id="SM00868">
    <property type="entry name" value="zf-AD"/>
    <property type="match status" value="1"/>
</dbReference>
<accession>A0A067QPK4</accession>
<dbReference type="eggNOG" id="KOG1721">
    <property type="taxonomic scope" value="Eukaryota"/>
</dbReference>
<dbReference type="GO" id="GO:0003682">
    <property type="term" value="F:chromatin binding"/>
    <property type="evidence" value="ECO:0007669"/>
    <property type="project" value="UniProtKB-ARBA"/>
</dbReference>
<dbReference type="Pfam" id="PF00096">
    <property type="entry name" value="zf-C2H2"/>
    <property type="match status" value="5"/>
</dbReference>
<evidence type="ECO:0000256" key="2">
    <source>
        <dbReference type="ARBA" id="ARBA00022499"/>
    </source>
</evidence>
<protein>
    <submittedName>
        <fullName evidence="14">Zinc finger and SCAN domain-containing protein 22</fullName>
    </submittedName>
</protein>
<dbReference type="PANTHER" id="PTHR23235">
    <property type="entry name" value="KRUEPPEL-LIKE TRANSCRIPTION FACTOR"/>
    <property type="match status" value="1"/>
</dbReference>
<organism evidence="14 15">
    <name type="scientific">Zootermopsis nevadensis</name>
    <name type="common">Dampwood termite</name>
    <dbReference type="NCBI Taxonomy" id="136037"/>
    <lineage>
        <taxon>Eukaryota</taxon>
        <taxon>Metazoa</taxon>
        <taxon>Ecdysozoa</taxon>
        <taxon>Arthropoda</taxon>
        <taxon>Hexapoda</taxon>
        <taxon>Insecta</taxon>
        <taxon>Pterygota</taxon>
        <taxon>Neoptera</taxon>
        <taxon>Polyneoptera</taxon>
        <taxon>Dictyoptera</taxon>
        <taxon>Blattodea</taxon>
        <taxon>Blattoidea</taxon>
        <taxon>Termitoidae</taxon>
        <taxon>Termopsidae</taxon>
        <taxon>Zootermopsis</taxon>
    </lineage>
</organism>
<dbReference type="Gene3D" id="3.40.1800.20">
    <property type="match status" value="1"/>
</dbReference>
<dbReference type="FunFam" id="3.30.160.60:FF:001498">
    <property type="entry name" value="Zinc finger protein 404"/>
    <property type="match status" value="1"/>
</dbReference>
<dbReference type="OMA" id="CARKCED"/>
<dbReference type="GO" id="GO:0008270">
    <property type="term" value="F:zinc ion binding"/>
    <property type="evidence" value="ECO:0007669"/>
    <property type="project" value="UniProtKB-UniRule"/>
</dbReference>
<evidence type="ECO:0000256" key="11">
    <source>
        <dbReference type="SAM" id="MobiDB-lite"/>
    </source>
</evidence>
<dbReference type="SUPFAM" id="SSF57667">
    <property type="entry name" value="beta-beta-alpha zinc fingers"/>
    <property type="match status" value="4"/>
</dbReference>
<dbReference type="FunFam" id="3.30.160.60:FF:000303">
    <property type="entry name" value="Zinc finger protein 41"/>
    <property type="match status" value="1"/>
</dbReference>
<dbReference type="PROSITE" id="PS50157">
    <property type="entry name" value="ZINC_FINGER_C2H2_2"/>
    <property type="match status" value="7"/>
</dbReference>
<dbReference type="AlphaFoldDB" id="A0A067QPK4"/>
<feature type="domain" description="C2H2-type" evidence="12">
    <location>
        <begin position="254"/>
        <end position="281"/>
    </location>
</feature>
<keyword evidence="8" id="KW-0539">Nucleus</keyword>
<feature type="domain" description="C2H2-type" evidence="12">
    <location>
        <begin position="175"/>
        <end position="203"/>
    </location>
</feature>
<feature type="domain" description="C2H2-type" evidence="12">
    <location>
        <begin position="394"/>
        <end position="416"/>
    </location>
</feature>
<evidence type="ECO:0000313" key="15">
    <source>
        <dbReference type="Proteomes" id="UP000027135"/>
    </source>
</evidence>
<evidence type="ECO:0000256" key="5">
    <source>
        <dbReference type="ARBA" id="ARBA00022771"/>
    </source>
</evidence>
<keyword evidence="6 10" id="KW-0862">Zinc</keyword>
<dbReference type="InterPro" id="IPR013087">
    <property type="entry name" value="Znf_C2H2_type"/>
</dbReference>
<feature type="domain" description="ZAD" evidence="13">
    <location>
        <begin position="7"/>
        <end position="94"/>
    </location>
</feature>
<dbReference type="GO" id="GO:0000978">
    <property type="term" value="F:RNA polymerase II cis-regulatory region sequence-specific DNA binding"/>
    <property type="evidence" value="ECO:0007669"/>
    <property type="project" value="TreeGrafter"/>
</dbReference>
<evidence type="ECO:0000256" key="9">
    <source>
        <dbReference type="PROSITE-ProRule" id="PRU00042"/>
    </source>
</evidence>
<dbReference type="InParanoid" id="A0A067QPK4"/>
<feature type="binding site" evidence="10">
    <location>
        <position position="9"/>
    </location>
    <ligand>
        <name>Zn(2+)</name>
        <dbReference type="ChEBI" id="CHEBI:29105"/>
    </ligand>
</feature>
<name>A0A067QPK4_ZOONE</name>
<feature type="domain" description="C2H2-type" evidence="12">
    <location>
        <begin position="366"/>
        <end position="393"/>
    </location>
</feature>
<dbReference type="SMART" id="SM00355">
    <property type="entry name" value="ZnF_C2H2"/>
    <property type="match status" value="8"/>
</dbReference>
<dbReference type="GO" id="GO:0005634">
    <property type="term" value="C:nucleus"/>
    <property type="evidence" value="ECO:0007669"/>
    <property type="project" value="UniProtKB-SubCell"/>
</dbReference>
<dbReference type="FunFam" id="3.30.160.60:FF:000690">
    <property type="entry name" value="Zinc finger protein 354C"/>
    <property type="match status" value="1"/>
</dbReference>
<keyword evidence="3 10" id="KW-0479">Metal-binding</keyword>
<comment type="subcellular location">
    <subcellularLocation>
        <location evidence="1">Nucleus</location>
    </subcellularLocation>
</comment>
<dbReference type="FunFam" id="3.30.160.60:FF:000557">
    <property type="entry name" value="zinc finger and SCAN domain-containing protein 29"/>
    <property type="match status" value="1"/>
</dbReference>
<reference evidence="14 15" key="1">
    <citation type="journal article" date="2014" name="Nat. Commun.">
        <title>Molecular traces of alternative social organization in a termite genome.</title>
        <authorList>
            <person name="Terrapon N."/>
            <person name="Li C."/>
            <person name="Robertson H.M."/>
            <person name="Ji L."/>
            <person name="Meng X."/>
            <person name="Booth W."/>
            <person name="Chen Z."/>
            <person name="Childers C.P."/>
            <person name="Glastad K.M."/>
            <person name="Gokhale K."/>
            <person name="Gowin J."/>
            <person name="Gronenberg W."/>
            <person name="Hermansen R.A."/>
            <person name="Hu H."/>
            <person name="Hunt B.G."/>
            <person name="Huylmans A.K."/>
            <person name="Khalil S.M."/>
            <person name="Mitchell R.D."/>
            <person name="Munoz-Torres M.C."/>
            <person name="Mustard J.A."/>
            <person name="Pan H."/>
            <person name="Reese J.T."/>
            <person name="Scharf M.E."/>
            <person name="Sun F."/>
            <person name="Vogel H."/>
            <person name="Xiao J."/>
            <person name="Yang W."/>
            <person name="Yang Z."/>
            <person name="Yang Z."/>
            <person name="Zhou J."/>
            <person name="Zhu J."/>
            <person name="Brent C.S."/>
            <person name="Elsik C.G."/>
            <person name="Goodisman M.A."/>
            <person name="Liberles D.A."/>
            <person name="Roe R.M."/>
            <person name="Vargo E.L."/>
            <person name="Vilcinskas A."/>
            <person name="Wang J."/>
            <person name="Bornberg-Bauer E."/>
            <person name="Korb J."/>
            <person name="Zhang G."/>
            <person name="Liebig J."/>
        </authorList>
    </citation>
    <scope>NUCLEOTIDE SEQUENCE [LARGE SCALE GENOMIC DNA]</scope>
    <source>
        <tissue evidence="14">Whole organism</tissue>
    </source>
</reference>
<keyword evidence="4" id="KW-0677">Repeat</keyword>
<dbReference type="GO" id="GO:0000981">
    <property type="term" value="F:DNA-binding transcription factor activity, RNA polymerase II-specific"/>
    <property type="evidence" value="ECO:0007669"/>
    <property type="project" value="TreeGrafter"/>
</dbReference>
<dbReference type="GO" id="GO:0040029">
    <property type="term" value="P:epigenetic regulation of gene expression"/>
    <property type="evidence" value="ECO:0007669"/>
    <property type="project" value="UniProtKB-ARBA"/>
</dbReference>
<dbReference type="PANTHER" id="PTHR23235:SF142">
    <property type="entry name" value="ZINC FINGER PROTEIN 384"/>
    <property type="match status" value="1"/>
</dbReference>
<evidence type="ECO:0000313" key="14">
    <source>
        <dbReference type="EMBL" id="KDQ84116.1"/>
    </source>
</evidence>
<feature type="compositionally biased region" description="Polar residues" evidence="11">
    <location>
        <begin position="144"/>
        <end position="153"/>
    </location>
</feature>
<evidence type="ECO:0000259" key="13">
    <source>
        <dbReference type="PROSITE" id="PS51915"/>
    </source>
</evidence>
<keyword evidence="7" id="KW-0832">Ubl conjugation</keyword>
<feature type="binding site" evidence="10">
    <location>
        <position position="70"/>
    </location>
    <ligand>
        <name>Zn(2+)</name>
        <dbReference type="ChEBI" id="CHEBI:29105"/>
    </ligand>
</feature>
<evidence type="ECO:0000259" key="12">
    <source>
        <dbReference type="PROSITE" id="PS50157"/>
    </source>
</evidence>
<dbReference type="SUPFAM" id="SSF57716">
    <property type="entry name" value="Glucocorticoid receptor-like (DNA-binding domain)"/>
    <property type="match status" value="1"/>
</dbReference>